<organism evidence="1 2">
    <name type="scientific">Schaedlerella arabinosiphila</name>
    <dbReference type="NCBI Taxonomy" id="2044587"/>
    <lineage>
        <taxon>Bacteria</taxon>
        <taxon>Bacillati</taxon>
        <taxon>Bacillota</taxon>
        <taxon>Clostridia</taxon>
        <taxon>Lachnospirales</taxon>
        <taxon>Lachnospiraceae</taxon>
        <taxon>Schaedlerella</taxon>
    </lineage>
</organism>
<comment type="caution">
    <text evidence="1">The sequence shown here is derived from an EMBL/GenBank/DDBJ whole genome shotgun (WGS) entry which is preliminary data.</text>
</comment>
<reference evidence="1" key="1">
    <citation type="submission" date="2018-10" db="EMBL/GenBank/DDBJ databases">
        <title>Schaedlerella arabinophila gen. nov. sp. nov., isolated from the mouse intestinal tract and comparative analysis with the genome of the closely related altered Schaedler flora strain ASF502.</title>
        <authorList>
            <person name="Miyake S."/>
            <person name="Soh M."/>
            <person name="Seedorf H."/>
        </authorList>
    </citation>
    <scope>NUCLEOTIDE SEQUENCE [LARGE SCALE GENOMIC DNA]</scope>
    <source>
        <strain evidence="1">DSM 106076</strain>
    </source>
</reference>
<evidence type="ECO:0000313" key="1">
    <source>
        <dbReference type="EMBL" id="RRK35489.1"/>
    </source>
</evidence>
<sequence length="99" mass="11599">MTEPGDRNNIDAVLQVSVSANREIYEAIRRCDKIMCDALRELMKEDFEKQERETRQETKQETLLETIKNLMDTMKWTAEQAMTAMKIPDAERGKYIAKL</sequence>
<proteinExistence type="predicted"/>
<dbReference type="Proteomes" id="UP000274920">
    <property type="component" value="Unassembled WGS sequence"/>
</dbReference>
<name>A0A3R8JU29_9FIRM</name>
<dbReference type="AlphaFoldDB" id="A0A3R8JU29"/>
<protein>
    <submittedName>
        <fullName evidence="1">Uncharacterized protein</fullName>
    </submittedName>
</protein>
<evidence type="ECO:0000313" key="2">
    <source>
        <dbReference type="Proteomes" id="UP000274920"/>
    </source>
</evidence>
<accession>A0A3R8JU29</accession>
<gene>
    <name evidence="1" type="ORF">EBB54_23255</name>
</gene>
<dbReference type="EMBL" id="RHJS01000002">
    <property type="protein sequence ID" value="RRK35489.1"/>
    <property type="molecule type" value="Genomic_DNA"/>
</dbReference>
<keyword evidence="2" id="KW-1185">Reference proteome</keyword>